<dbReference type="RefSeq" id="WP_218265799.1">
    <property type="nucleotide sequence ID" value="NZ_CP077717.1"/>
</dbReference>
<evidence type="ECO:0000313" key="1">
    <source>
        <dbReference type="EMBL" id="QXJ28734.1"/>
    </source>
</evidence>
<gene>
    <name evidence="1" type="ORF">J5U23_01603</name>
</gene>
<accession>A0A8F5BP16</accession>
<protein>
    <submittedName>
        <fullName evidence="1">Uncharacterized protein</fullName>
    </submittedName>
</protein>
<organism evidence="1 2">
    <name type="scientific">Saccharolobus shibatae (strain ATCC 51178 / DSM 5389 / JCM 8931 / NBRC 15437 / B12)</name>
    <name type="common">Sulfolobus shibatae</name>
    <dbReference type="NCBI Taxonomy" id="523848"/>
    <lineage>
        <taxon>Archaea</taxon>
        <taxon>Thermoproteota</taxon>
        <taxon>Thermoprotei</taxon>
        <taxon>Sulfolobales</taxon>
        <taxon>Sulfolobaceae</taxon>
        <taxon>Saccharolobus</taxon>
    </lineage>
</organism>
<proteinExistence type="predicted"/>
<evidence type="ECO:0000313" key="2">
    <source>
        <dbReference type="Proteomes" id="UP000694018"/>
    </source>
</evidence>
<dbReference type="EMBL" id="CP077717">
    <property type="protein sequence ID" value="QXJ28734.1"/>
    <property type="molecule type" value="Genomic_DNA"/>
</dbReference>
<dbReference type="GeneID" id="65563165"/>
<dbReference type="KEGG" id="sshi:J5U23_01603"/>
<sequence length="133" mass="15851">MEESEKYLLALLKASWEDEAKLTLNEIQFIMFLLEKELGVELNLDFTPSIFGPYSLNLKETLKRLVSQGIVEVIKSVSLSTFDIYVLRNNVEVEIEDNVMNFFRYWIRKDYYEIFKYLLVSYGSYFDTPMTRR</sequence>
<dbReference type="AlphaFoldDB" id="A0A8F5BP16"/>
<name>A0A8F5BP16_SACSH</name>
<dbReference type="OrthoDB" id="34535at2157"/>
<reference evidence="1" key="1">
    <citation type="journal article" date="2021" name="Environ. Microbiol.">
        <title>New insights into the diversity and evolution of the archaeal mobilome from three complete genomes of Saccharolobus shibatae.</title>
        <authorList>
            <person name="Medvedeva S."/>
            <person name="Brandt D."/>
            <person name="Cvirkaite-Krupovic V."/>
            <person name="Liu Y."/>
            <person name="Severinov K."/>
            <person name="Ishino S."/>
            <person name="Ishino Y."/>
            <person name="Prangishvili D."/>
            <person name="Kalinowski J."/>
            <person name="Krupovic M."/>
        </authorList>
    </citation>
    <scope>NUCLEOTIDE SEQUENCE</scope>
    <source>
        <strain evidence="1">B12</strain>
    </source>
</reference>
<dbReference type="Proteomes" id="UP000694018">
    <property type="component" value="Chromosome"/>
</dbReference>